<name>A0ABR2KIW5_9EUKA</name>
<reference evidence="1 2" key="1">
    <citation type="submission" date="2024-04" db="EMBL/GenBank/DDBJ databases">
        <title>Tritrichomonas musculus Genome.</title>
        <authorList>
            <person name="Alves-Ferreira E."/>
            <person name="Grigg M."/>
            <person name="Lorenzi H."/>
            <person name="Galac M."/>
        </authorList>
    </citation>
    <scope>NUCLEOTIDE SEQUENCE [LARGE SCALE GENOMIC DNA]</scope>
    <source>
        <strain evidence="1 2">EAF2021</strain>
    </source>
</reference>
<proteinExistence type="predicted"/>
<evidence type="ECO:0000313" key="2">
    <source>
        <dbReference type="Proteomes" id="UP001470230"/>
    </source>
</evidence>
<gene>
    <name evidence="1" type="ORF">M9Y10_028295</name>
</gene>
<comment type="caution">
    <text evidence="1">The sequence shown here is derived from an EMBL/GenBank/DDBJ whole genome shotgun (WGS) entry which is preliminary data.</text>
</comment>
<organism evidence="1 2">
    <name type="scientific">Tritrichomonas musculus</name>
    <dbReference type="NCBI Taxonomy" id="1915356"/>
    <lineage>
        <taxon>Eukaryota</taxon>
        <taxon>Metamonada</taxon>
        <taxon>Parabasalia</taxon>
        <taxon>Tritrichomonadida</taxon>
        <taxon>Tritrichomonadidae</taxon>
        <taxon>Tritrichomonas</taxon>
    </lineage>
</organism>
<keyword evidence="2" id="KW-1185">Reference proteome</keyword>
<dbReference type="EMBL" id="JAPFFF010000004">
    <property type="protein sequence ID" value="KAK8891090.1"/>
    <property type="molecule type" value="Genomic_DNA"/>
</dbReference>
<sequence length="458" mass="53719">MISFLFLISYFRVPKEVGKIYYLPKCDDDNINSFLKSSSINIVIFANNLSQFEFTNLGIYKYDKIFNFSVSTQETAKKLNIDKFPSIAQFHKDQFHSYFRGYHNSISFIRWCKEIRENESKIQVINEFEELRLLFESRSTFLLGVNNMEPPKDYKNDIKFVTVRSNLFSFFNLSVSSGYYIYRGLDRQLIEVTRNYRSYAHSLLVDVEKDNIQKRPYFCGYFMDILNSYTSTLEISILQKLANKRKDMFFGPLFGTASSFMATFGQLDFIKYPYLVVWNTSDVSNHRWTLFDNTTMHDISKIESFLDEIVSGNKPFNAITEEIDSKDKDQIVNSNFFDKLKSQDRHTIVLFTTSKKGKEYPFYRIFLASKSVLPDISFLTFDLTQNDIPEGIPQPKVQPAFLLFKKGSTDPISLRMGNSFKEFIKDLVDNLDDVKLPDVDYQQIQTTIHQDIRKNNKY</sequence>
<dbReference type="Proteomes" id="UP001470230">
    <property type="component" value="Unassembled WGS sequence"/>
</dbReference>
<evidence type="ECO:0000313" key="1">
    <source>
        <dbReference type="EMBL" id="KAK8891090.1"/>
    </source>
</evidence>
<protein>
    <recommendedName>
        <fullName evidence="3">Thioredoxin domain-containing protein</fullName>
    </recommendedName>
</protein>
<evidence type="ECO:0008006" key="3">
    <source>
        <dbReference type="Google" id="ProtNLM"/>
    </source>
</evidence>
<accession>A0ABR2KIW5</accession>